<dbReference type="InterPro" id="IPR010744">
    <property type="entry name" value="Phage_CI_N"/>
</dbReference>
<accession>A0A0U3GXI9</accession>
<dbReference type="RefSeq" id="WP_006259172.1">
    <property type="nucleotide sequence ID" value="NZ_BCMQ01000008.1"/>
</dbReference>
<dbReference type="AlphaFoldDB" id="A0A0U3GXI9"/>
<dbReference type="EMBL" id="CP013690">
    <property type="protein sequence ID" value="ALU26983.1"/>
    <property type="molecule type" value="Genomic_DNA"/>
</dbReference>
<dbReference type="Pfam" id="PF07022">
    <property type="entry name" value="Phage_CI_repr"/>
    <property type="match status" value="1"/>
</dbReference>
<dbReference type="KEGG" id="mod:AS202_12845"/>
<evidence type="ECO:0000313" key="3">
    <source>
        <dbReference type="EMBL" id="ALU26983.1"/>
    </source>
</evidence>
<dbReference type="Gene3D" id="1.10.260.40">
    <property type="entry name" value="lambda repressor-like DNA-binding domains"/>
    <property type="match status" value="1"/>
</dbReference>
<dbReference type="GeneID" id="66975601"/>
<dbReference type="Pfam" id="PF00717">
    <property type="entry name" value="Peptidase_S24"/>
    <property type="match status" value="1"/>
</dbReference>
<dbReference type="GO" id="GO:0003677">
    <property type="term" value="F:DNA binding"/>
    <property type="evidence" value="ECO:0007669"/>
    <property type="project" value="InterPro"/>
</dbReference>
<dbReference type="CDD" id="cd06462">
    <property type="entry name" value="Peptidase_S24_S26"/>
    <property type="match status" value="1"/>
</dbReference>
<evidence type="ECO:0000259" key="1">
    <source>
        <dbReference type="Pfam" id="PF00717"/>
    </source>
</evidence>
<reference evidence="3 4" key="1">
    <citation type="journal article" date="2016" name="J. Zhejiang Univ. Sci. B">
        <title>Antibiotic resistance mechanisms of Myroides sp.</title>
        <authorList>
            <person name="Hu S."/>
            <person name="Yuan S."/>
            <person name="Qu H."/>
            <person name="Jiang T."/>
            <person name="Zhou Y."/>
            <person name="Wang M."/>
            <person name="Ming D."/>
        </authorList>
    </citation>
    <scope>NUCLEOTIDE SEQUENCE [LARGE SCALE GENOMIC DNA]</scope>
    <source>
        <strain evidence="3 4">PR63039</strain>
    </source>
</reference>
<dbReference type="eggNOG" id="COG2932">
    <property type="taxonomic scope" value="Bacteria"/>
</dbReference>
<feature type="domain" description="Peptidase S24/S26A/S26B/S26C" evidence="1">
    <location>
        <begin position="105"/>
        <end position="192"/>
    </location>
</feature>
<dbReference type="InterPro" id="IPR015927">
    <property type="entry name" value="Peptidase_S24_S26A/B/C"/>
</dbReference>
<evidence type="ECO:0000259" key="2">
    <source>
        <dbReference type="Pfam" id="PF07022"/>
    </source>
</evidence>
<dbReference type="Proteomes" id="UP000069030">
    <property type="component" value="Chromosome"/>
</dbReference>
<dbReference type="InterPro" id="IPR010982">
    <property type="entry name" value="Lambda_DNA-bd_dom_sf"/>
</dbReference>
<dbReference type="GO" id="GO:0045892">
    <property type="term" value="P:negative regulation of DNA-templated transcription"/>
    <property type="evidence" value="ECO:0007669"/>
    <property type="project" value="InterPro"/>
</dbReference>
<proteinExistence type="predicted"/>
<evidence type="ECO:0000313" key="4">
    <source>
        <dbReference type="Proteomes" id="UP000069030"/>
    </source>
</evidence>
<protein>
    <submittedName>
        <fullName evidence="3">CI repressor</fullName>
    </submittedName>
</protein>
<organism evidence="3 4">
    <name type="scientific">Myroides odoratimimus</name>
    <dbReference type="NCBI Taxonomy" id="76832"/>
    <lineage>
        <taxon>Bacteria</taxon>
        <taxon>Pseudomonadati</taxon>
        <taxon>Bacteroidota</taxon>
        <taxon>Flavobacteriia</taxon>
        <taxon>Flavobacteriales</taxon>
        <taxon>Flavobacteriaceae</taxon>
        <taxon>Myroides</taxon>
    </lineage>
</organism>
<sequence length="210" mass="24460">MKSSESVIKKLKQLLGIKTDLELANILEVKPNTVSSWKSRETLQYEKIMNLCKEHKIDLNELFFSNTHKVFNTDLQKRKVKMISVDHHFEYFLNPERTWATSPSFVFPTEEEVDTAFQISADNMYPTVKVSSYVLTKKIDVEEIKPWGIYVVVIEGKGVLCYRFKRYTENGELAFICDNETYENIVVRPQDIREVFCVRGAFLGNIKNLS</sequence>
<gene>
    <name evidence="3" type="ORF">AS202_12845</name>
</gene>
<dbReference type="Gene3D" id="2.10.109.10">
    <property type="entry name" value="Umud Fragment, subunit A"/>
    <property type="match status" value="1"/>
</dbReference>
<dbReference type="InterPro" id="IPR036286">
    <property type="entry name" value="LexA/Signal_pep-like_sf"/>
</dbReference>
<name>A0A0U3GXI9_9FLAO</name>
<feature type="domain" description="Bacteriophage CI repressor N-terminal" evidence="2">
    <location>
        <begin position="7"/>
        <end position="66"/>
    </location>
</feature>
<dbReference type="SUPFAM" id="SSF51306">
    <property type="entry name" value="LexA/Signal peptidase"/>
    <property type="match status" value="1"/>
</dbReference>